<proteinExistence type="predicted"/>
<dbReference type="InterPro" id="IPR016181">
    <property type="entry name" value="Acyl_CoA_acyltransferase"/>
</dbReference>
<dbReference type="PROSITE" id="PS51186">
    <property type="entry name" value="GNAT"/>
    <property type="match status" value="1"/>
</dbReference>
<dbReference type="Pfam" id="PF00583">
    <property type="entry name" value="Acetyltransf_1"/>
    <property type="match status" value="1"/>
</dbReference>
<reference evidence="4 5" key="1">
    <citation type="submission" date="2016-11" db="EMBL/GenBank/DDBJ databases">
        <title>A multilocus sequence analysis scheme for characterization of bacteria in the genus Thioclava.</title>
        <authorList>
            <person name="Liu Y."/>
            <person name="Shao Z."/>
        </authorList>
    </citation>
    <scope>NUCLEOTIDE SEQUENCE [LARGE SCALE GENOMIC DNA]</scope>
    <source>
        <strain evidence="4 5">TAW-CT134</strain>
    </source>
</reference>
<dbReference type="InterPro" id="IPR000182">
    <property type="entry name" value="GNAT_dom"/>
</dbReference>
<dbReference type="InterPro" id="IPR050832">
    <property type="entry name" value="Bact_Acetyltransf"/>
</dbReference>
<dbReference type="SUPFAM" id="SSF55729">
    <property type="entry name" value="Acyl-CoA N-acyltransferases (Nat)"/>
    <property type="match status" value="1"/>
</dbReference>
<evidence type="ECO:0000256" key="1">
    <source>
        <dbReference type="ARBA" id="ARBA00022679"/>
    </source>
</evidence>
<evidence type="ECO:0000259" key="3">
    <source>
        <dbReference type="PROSITE" id="PS51186"/>
    </source>
</evidence>
<organism evidence="4 5">
    <name type="scientific">Thioclava sediminum</name>
    <dbReference type="NCBI Taxonomy" id="1915319"/>
    <lineage>
        <taxon>Bacteria</taxon>
        <taxon>Pseudomonadati</taxon>
        <taxon>Pseudomonadota</taxon>
        <taxon>Alphaproteobacteria</taxon>
        <taxon>Rhodobacterales</taxon>
        <taxon>Paracoccaceae</taxon>
        <taxon>Thioclava</taxon>
    </lineage>
</organism>
<keyword evidence="5" id="KW-1185">Reference proteome</keyword>
<evidence type="ECO:0000313" key="5">
    <source>
        <dbReference type="Proteomes" id="UP000190787"/>
    </source>
</evidence>
<dbReference type="CDD" id="cd04301">
    <property type="entry name" value="NAT_SF"/>
    <property type="match status" value="1"/>
</dbReference>
<protein>
    <recommendedName>
        <fullName evidence="3">N-acetyltransferase domain-containing protein</fullName>
    </recommendedName>
</protein>
<keyword evidence="1" id="KW-0808">Transferase</keyword>
<comment type="caution">
    <text evidence="4">The sequence shown here is derived from an EMBL/GenBank/DDBJ whole genome shotgun (WGS) entry which is preliminary data.</text>
</comment>
<dbReference type="RefSeq" id="WP_078603753.1">
    <property type="nucleotide sequence ID" value="NZ_MPZV01000001.1"/>
</dbReference>
<name>A0ABX3MZR6_9RHOB</name>
<evidence type="ECO:0000313" key="4">
    <source>
        <dbReference type="EMBL" id="OOY25140.1"/>
    </source>
</evidence>
<accession>A0ABX3MZR6</accession>
<evidence type="ECO:0000256" key="2">
    <source>
        <dbReference type="ARBA" id="ARBA00023315"/>
    </source>
</evidence>
<dbReference type="EMBL" id="MPZV01000001">
    <property type="protein sequence ID" value="OOY25140.1"/>
    <property type="molecule type" value="Genomic_DNA"/>
</dbReference>
<feature type="domain" description="N-acetyltransferase" evidence="3">
    <location>
        <begin position="1"/>
        <end position="148"/>
    </location>
</feature>
<keyword evidence="2" id="KW-0012">Acyltransferase</keyword>
<dbReference type="PANTHER" id="PTHR43877">
    <property type="entry name" value="AMINOALKYLPHOSPHONATE N-ACETYLTRANSFERASE-RELATED-RELATED"/>
    <property type="match status" value="1"/>
</dbReference>
<gene>
    <name evidence="4" type="ORF">BMI91_01545</name>
</gene>
<dbReference type="Gene3D" id="3.40.630.30">
    <property type="match status" value="1"/>
</dbReference>
<sequence length="149" mass="16386">MIRPAREEDLPRIAEIAEAAFSRYIPRIGRPPAPMLADHAAELPHLWVCEGTSGVAGYIGLFADDGAPPRLQIEPVAVDPAAQGQGIGRHLMAFAEARAREIGAEKLWLFANAAMEESRAVYARLGFIERDRRMDGGYDRVFLDKDLTA</sequence>
<dbReference type="Proteomes" id="UP000190787">
    <property type="component" value="Unassembled WGS sequence"/>
</dbReference>